<feature type="compositionally biased region" description="Basic residues" evidence="1">
    <location>
        <begin position="14"/>
        <end position="23"/>
    </location>
</feature>
<reference evidence="2" key="2">
    <citation type="journal article" date="2015" name="Data Brief">
        <title>Shoot transcriptome of the giant reed, Arundo donax.</title>
        <authorList>
            <person name="Barrero R.A."/>
            <person name="Guerrero F.D."/>
            <person name="Moolhuijzen P."/>
            <person name="Goolsby J.A."/>
            <person name="Tidwell J."/>
            <person name="Bellgard S.E."/>
            <person name="Bellgard M.I."/>
        </authorList>
    </citation>
    <scope>NUCLEOTIDE SEQUENCE</scope>
    <source>
        <tissue evidence="2">Shoot tissue taken approximately 20 cm above the soil surface</tissue>
    </source>
</reference>
<protein>
    <submittedName>
        <fullName evidence="2">Uncharacterized protein</fullName>
    </submittedName>
</protein>
<sequence length="52" mass="6006">MLVTSPLGDWSRGPRNKSFRGPRNKSFLKRYHCELLSTEQAVEFLQLLTPSL</sequence>
<evidence type="ECO:0000313" key="2">
    <source>
        <dbReference type="EMBL" id="JAD53672.1"/>
    </source>
</evidence>
<accession>A0A0A9B2Z4</accession>
<dbReference type="AlphaFoldDB" id="A0A0A9B2Z4"/>
<feature type="region of interest" description="Disordered" evidence="1">
    <location>
        <begin position="1"/>
        <end position="23"/>
    </location>
</feature>
<organism evidence="2">
    <name type="scientific">Arundo donax</name>
    <name type="common">Giant reed</name>
    <name type="synonym">Donax arundinaceus</name>
    <dbReference type="NCBI Taxonomy" id="35708"/>
    <lineage>
        <taxon>Eukaryota</taxon>
        <taxon>Viridiplantae</taxon>
        <taxon>Streptophyta</taxon>
        <taxon>Embryophyta</taxon>
        <taxon>Tracheophyta</taxon>
        <taxon>Spermatophyta</taxon>
        <taxon>Magnoliopsida</taxon>
        <taxon>Liliopsida</taxon>
        <taxon>Poales</taxon>
        <taxon>Poaceae</taxon>
        <taxon>PACMAD clade</taxon>
        <taxon>Arundinoideae</taxon>
        <taxon>Arundineae</taxon>
        <taxon>Arundo</taxon>
    </lineage>
</organism>
<dbReference type="EMBL" id="GBRH01244223">
    <property type="protein sequence ID" value="JAD53672.1"/>
    <property type="molecule type" value="Transcribed_RNA"/>
</dbReference>
<name>A0A0A9B2Z4_ARUDO</name>
<proteinExistence type="predicted"/>
<evidence type="ECO:0000256" key="1">
    <source>
        <dbReference type="SAM" id="MobiDB-lite"/>
    </source>
</evidence>
<reference evidence="2" key="1">
    <citation type="submission" date="2014-09" db="EMBL/GenBank/DDBJ databases">
        <authorList>
            <person name="Magalhaes I.L.F."/>
            <person name="Oliveira U."/>
            <person name="Santos F.R."/>
            <person name="Vidigal T.H.D.A."/>
            <person name="Brescovit A.D."/>
            <person name="Santos A.J."/>
        </authorList>
    </citation>
    <scope>NUCLEOTIDE SEQUENCE</scope>
    <source>
        <tissue evidence="2">Shoot tissue taken approximately 20 cm above the soil surface</tissue>
    </source>
</reference>